<evidence type="ECO:0000256" key="7">
    <source>
        <dbReference type="ARBA" id="ARBA00022958"/>
    </source>
</evidence>
<evidence type="ECO:0000256" key="6">
    <source>
        <dbReference type="ARBA" id="ARBA00022882"/>
    </source>
</evidence>
<reference evidence="15" key="1">
    <citation type="journal article" date="2020" name="bioRxiv">
        <title>Comparative genomics of Chlamydomonas.</title>
        <authorList>
            <person name="Craig R.J."/>
            <person name="Hasan A.R."/>
            <person name="Ness R.W."/>
            <person name="Keightley P.D."/>
        </authorList>
    </citation>
    <scope>NUCLEOTIDE SEQUENCE</scope>
    <source>
        <strain evidence="15">SAG 7.73</strain>
    </source>
</reference>
<keyword evidence="3" id="KW-0633">Potassium transport</keyword>
<feature type="compositionally biased region" description="Gly residues" evidence="12">
    <location>
        <begin position="15"/>
        <end position="29"/>
    </location>
</feature>
<keyword evidence="2" id="KW-0813">Transport</keyword>
<feature type="compositionally biased region" description="Gly residues" evidence="12">
    <location>
        <begin position="482"/>
        <end position="502"/>
    </location>
</feature>
<dbReference type="InterPro" id="IPR027359">
    <property type="entry name" value="Volt_channel_dom_sf"/>
</dbReference>
<dbReference type="OrthoDB" id="415460at2759"/>
<feature type="transmembrane region" description="Helical" evidence="13">
    <location>
        <begin position="201"/>
        <end position="220"/>
    </location>
</feature>
<dbReference type="SUPFAM" id="SSF81324">
    <property type="entry name" value="Voltage-gated potassium channels"/>
    <property type="match status" value="1"/>
</dbReference>
<dbReference type="GO" id="GO:0001508">
    <property type="term" value="P:action potential"/>
    <property type="evidence" value="ECO:0007669"/>
    <property type="project" value="TreeGrafter"/>
</dbReference>
<keyword evidence="16" id="KW-1185">Reference proteome</keyword>
<dbReference type="AlphaFoldDB" id="A0A835WC17"/>
<dbReference type="InterPro" id="IPR028325">
    <property type="entry name" value="VG_K_chnl"/>
</dbReference>
<evidence type="ECO:0000256" key="2">
    <source>
        <dbReference type="ARBA" id="ARBA00022448"/>
    </source>
</evidence>
<feature type="transmembrane region" description="Helical" evidence="13">
    <location>
        <begin position="362"/>
        <end position="382"/>
    </location>
</feature>
<evidence type="ECO:0000256" key="4">
    <source>
        <dbReference type="ARBA" id="ARBA00022692"/>
    </source>
</evidence>
<dbReference type="InterPro" id="IPR005821">
    <property type="entry name" value="Ion_trans_dom"/>
</dbReference>
<feature type="region of interest" description="Disordered" evidence="12">
    <location>
        <begin position="601"/>
        <end position="669"/>
    </location>
</feature>
<dbReference type="PANTHER" id="PTHR11537:SF254">
    <property type="entry name" value="POTASSIUM VOLTAGE-GATED CHANNEL PROTEIN SHAB"/>
    <property type="match status" value="1"/>
</dbReference>
<evidence type="ECO:0000256" key="3">
    <source>
        <dbReference type="ARBA" id="ARBA00022538"/>
    </source>
</evidence>
<protein>
    <recommendedName>
        <fullName evidence="14">Ion transport domain-containing protein</fullName>
    </recommendedName>
</protein>
<feature type="transmembrane region" description="Helical" evidence="13">
    <location>
        <begin position="160"/>
        <end position="181"/>
    </location>
</feature>
<keyword evidence="9" id="KW-0406">Ion transport</keyword>
<dbReference type="EMBL" id="JAEHOC010000002">
    <property type="protein sequence ID" value="KAG2444538.1"/>
    <property type="molecule type" value="Genomic_DNA"/>
</dbReference>
<dbReference type="FunFam" id="1.20.120.350:FF:000091">
    <property type="entry name" value="Predicted protein"/>
    <property type="match status" value="1"/>
</dbReference>
<keyword evidence="11" id="KW-0407">Ion channel</keyword>
<dbReference type="GO" id="GO:0005249">
    <property type="term" value="F:voltage-gated potassium channel activity"/>
    <property type="evidence" value="ECO:0007669"/>
    <property type="project" value="InterPro"/>
</dbReference>
<gene>
    <name evidence="15" type="ORF">HXX76_001284</name>
</gene>
<feature type="transmembrane region" description="Helical" evidence="13">
    <location>
        <begin position="227"/>
        <end position="245"/>
    </location>
</feature>
<evidence type="ECO:0000256" key="11">
    <source>
        <dbReference type="ARBA" id="ARBA00023303"/>
    </source>
</evidence>
<comment type="subcellular location">
    <subcellularLocation>
        <location evidence="1">Membrane</location>
        <topology evidence="1">Multi-pass membrane protein</topology>
    </subcellularLocation>
</comment>
<keyword evidence="5" id="KW-0631">Potassium channel</keyword>
<evidence type="ECO:0000256" key="8">
    <source>
        <dbReference type="ARBA" id="ARBA00022989"/>
    </source>
</evidence>
<dbReference type="Gene3D" id="1.10.287.70">
    <property type="match status" value="1"/>
</dbReference>
<organism evidence="15 16">
    <name type="scientific">Chlamydomonas incerta</name>
    <dbReference type="NCBI Taxonomy" id="51695"/>
    <lineage>
        <taxon>Eukaryota</taxon>
        <taxon>Viridiplantae</taxon>
        <taxon>Chlorophyta</taxon>
        <taxon>core chlorophytes</taxon>
        <taxon>Chlorophyceae</taxon>
        <taxon>CS clade</taxon>
        <taxon>Chlamydomonadales</taxon>
        <taxon>Chlamydomonadaceae</taxon>
        <taxon>Chlamydomonas</taxon>
    </lineage>
</organism>
<keyword evidence="6" id="KW-0851">Voltage-gated channel</keyword>
<feature type="compositionally biased region" description="Basic and acidic residues" evidence="12">
    <location>
        <begin position="1"/>
        <end position="14"/>
    </location>
</feature>
<feature type="transmembrane region" description="Helical" evidence="13">
    <location>
        <begin position="299"/>
        <end position="321"/>
    </location>
</feature>
<dbReference type="Gene3D" id="1.20.120.350">
    <property type="entry name" value="Voltage-gated potassium channels. Chain C"/>
    <property type="match status" value="1"/>
</dbReference>
<feature type="compositionally biased region" description="Basic and acidic residues" evidence="12">
    <location>
        <begin position="601"/>
        <end position="624"/>
    </location>
</feature>
<keyword evidence="4 13" id="KW-0812">Transmembrane</keyword>
<evidence type="ECO:0000256" key="13">
    <source>
        <dbReference type="SAM" id="Phobius"/>
    </source>
</evidence>
<feature type="region of interest" description="Disordered" evidence="12">
    <location>
        <begin position="1"/>
        <end position="29"/>
    </location>
</feature>
<feature type="region of interest" description="Disordered" evidence="12">
    <location>
        <begin position="478"/>
        <end position="506"/>
    </location>
</feature>
<name>A0A835WC17_CHLIN</name>
<dbReference type="PANTHER" id="PTHR11537">
    <property type="entry name" value="VOLTAGE-GATED POTASSIUM CHANNEL"/>
    <property type="match status" value="1"/>
</dbReference>
<evidence type="ECO:0000313" key="16">
    <source>
        <dbReference type="Proteomes" id="UP000650467"/>
    </source>
</evidence>
<keyword evidence="8 13" id="KW-1133">Transmembrane helix</keyword>
<evidence type="ECO:0000259" key="14">
    <source>
        <dbReference type="Pfam" id="PF00520"/>
    </source>
</evidence>
<evidence type="ECO:0000313" key="15">
    <source>
        <dbReference type="EMBL" id="KAG2444538.1"/>
    </source>
</evidence>
<feature type="transmembrane region" description="Helical" evidence="13">
    <location>
        <begin position="333"/>
        <end position="350"/>
    </location>
</feature>
<accession>A0A835WC17</accession>
<dbReference type="PRINTS" id="PR00169">
    <property type="entry name" value="KCHANNEL"/>
</dbReference>
<dbReference type="GO" id="GO:0008076">
    <property type="term" value="C:voltage-gated potassium channel complex"/>
    <property type="evidence" value="ECO:0007669"/>
    <property type="project" value="InterPro"/>
</dbReference>
<keyword evidence="7" id="KW-0630">Potassium</keyword>
<sequence>MREIGAAREARGEGNGKGPGSGGGYGSSGGFGMMHARTASEAAANGPSQWTLLQERIIAAQGAVPDPASDEVARLMRSIFMQHLMSGAPEYSKYFKNDIRMMQQETELQKQAAKEPHPDDPEPSPNVFVSLYRGCKHALARYRASPLRAKIYLTLSHPEYNAYAFAFGIFIMLVILLNTAVFCIESVPRWENTPLYDRLVIVDYVCLGIFTVEFLLRLLTCSSLTHFAASAMNWIDFLAIAPFYLELMIVGPTTGNQAASQTRIIRVLRLLRVLRLMRASTRFRNLQVVVDALVASGDVLGMLVFLLLVLLVVSATIMYFVEQALVEGSWFDSIPLAIYYMHVTLTTTGYGDFYPVSAWGRFIAGVFMLLCMVTLSLPISVIGGNFSNMWGRYTHIRDGIERSGQAWTNFLGLRTAATQHCRAMDNLIDTINRVKCVLEDGTRAGGGLGEPGADGLKALIDDLAGLQMKMEAINARRSSATGGAGGSAHGPGVGAGAGGQQGQGQAAADGVRAAQLRLVTESMQKRVESARVQYSELQALLHVSGRLSSKDVTEKLDKLHGLHKEMAGWALDGGFIAGHAGLLLADLRALREVVHEHSRVHGGEHMEDGEHAHEAAADATDRRPFFGWVGGKGERADGDGDGPSQLDPESEEEEEARAAGKSPPKAIKV</sequence>
<evidence type="ECO:0000256" key="1">
    <source>
        <dbReference type="ARBA" id="ARBA00004141"/>
    </source>
</evidence>
<comment type="caution">
    <text evidence="15">The sequence shown here is derived from an EMBL/GenBank/DDBJ whole genome shotgun (WGS) entry which is preliminary data.</text>
</comment>
<evidence type="ECO:0000256" key="12">
    <source>
        <dbReference type="SAM" id="MobiDB-lite"/>
    </source>
</evidence>
<evidence type="ECO:0000256" key="9">
    <source>
        <dbReference type="ARBA" id="ARBA00023065"/>
    </source>
</evidence>
<proteinExistence type="predicted"/>
<dbReference type="Pfam" id="PF00520">
    <property type="entry name" value="Ion_trans"/>
    <property type="match status" value="1"/>
</dbReference>
<feature type="domain" description="Ion transport" evidence="14">
    <location>
        <begin position="165"/>
        <end position="389"/>
    </location>
</feature>
<keyword evidence="10 13" id="KW-0472">Membrane</keyword>
<evidence type="ECO:0000256" key="5">
    <source>
        <dbReference type="ARBA" id="ARBA00022826"/>
    </source>
</evidence>
<dbReference type="Proteomes" id="UP000650467">
    <property type="component" value="Unassembled WGS sequence"/>
</dbReference>
<evidence type="ECO:0000256" key="10">
    <source>
        <dbReference type="ARBA" id="ARBA00023136"/>
    </source>
</evidence>